<dbReference type="GO" id="GO:0005249">
    <property type="term" value="F:voltage-gated potassium channel activity"/>
    <property type="evidence" value="ECO:0007669"/>
    <property type="project" value="InterPro"/>
</dbReference>
<gene>
    <name evidence="14" type="ORF">SAMN05216190_10736</name>
</gene>
<dbReference type="Gene3D" id="1.10.287.70">
    <property type="match status" value="1"/>
</dbReference>
<dbReference type="GO" id="GO:0008076">
    <property type="term" value="C:voltage-gated potassium channel complex"/>
    <property type="evidence" value="ECO:0007669"/>
    <property type="project" value="InterPro"/>
</dbReference>
<feature type="domain" description="Ion transport" evidence="13">
    <location>
        <begin position="26"/>
        <end position="236"/>
    </location>
</feature>
<keyword evidence="9" id="KW-0406">Ion transport</keyword>
<keyword evidence="10 12" id="KW-0472">Membrane</keyword>
<evidence type="ECO:0000256" key="5">
    <source>
        <dbReference type="ARBA" id="ARBA00022826"/>
    </source>
</evidence>
<dbReference type="InterPro" id="IPR005821">
    <property type="entry name" value="Ion_trans_dom"/>
</dbReference>
<evidence type="ECO:0000256" key="9">
    <source>
        <dbReference type="ARBA" id="ARBA00023065"/>
    </source>
</evidence>
<dbReference type="PRINTS" id="PR00169">
    <property type="entry name" value="KCHANNEL"/>
</dbReference>
<dbReference type="InterPro" id="IPR027359">
    <property type="entry name" value="Volt_channel_dom_sf"/>
</dbReference>
<keyword evidence="6" id="KW-0851">Voltage-gated channel</keyword>
<feature type="transmembrane region" description="Helical" evidence="12">
    <location>
        <begin position="151"/>
        <end position="173"/>
    </location>
</feature>
<evidence type="ECO:0000256" key="7">
    <source>
        <dbReference type="ARBA" id="ARBA00022958"/>
    </source>
</evidence>
<feature type="transmembrane region" description="Helical" evidence="12">
    <location>
        <begin position="185"/>
        <end position="202"/>
    </location>
</feature>
<evidence type="ECO:0000256" key="11">
    <source>
        <dbReference type="ARBA" id="ARBA00023303"/>
    </source>
</evidence>
<dbReference type="Pfam" id="PF00520">
    <property type="entry name" value="Ion_trans"/>
    <property type="match status" value="1"/>
</dbReference>
<dbReference type="GO" id="GO:0001508">
    <property type="term" value="P:action potential"/>
    <property type="evidence" value="ECO:0007669"/>
    <property type="project" value="TreeGrafter"/>
</dbReference>
<keyword evidence="11 14" id="KW-0407">Ion channel</keyword>
<dbReference type="STRING" id="289003.SAMN05216190_10736"/>
<dbReference type="InterPro" id="IPR028325">
    <property type="entry name" value="VG_K_chnl"/>
</dbReference>
<dbReference type="Proteomes" id="UP000198784">
    <property type="component" value="Unassembled WGS sequence"/>
</dbReference>
<dbReference type="Gene3D" id="1.20.120.350">
    <property type="entry name" value="Voltage-gated potassium channels. Chain C"/>
    <property type="match status" value="1"/>
</dbReference>
<dbReference type="AlphaFoldDB" id="A0A1I5NR37"/>
<dbReference type="PANTHER" id="PTHR11537:SF254">
    <property type="entry name" value="POTASSIUM VOLTAGE-GATED CHANNEL PROTEIN SHAB"/>
    <property type="match status" value="1"/>
</dbReference>
<organism evidence="14 15">
    <name type="scientific">Pseudomonas borbori</name>
    <dbReference type="NCBI Taxonomy" id="289003"/>
    <lineage>
        <taxon>Bacteria</taxon>
        <taxon>Pseudomonadati</taxon>
        <taxon>Pseudomonadota</taxon>
        <taxon>Gammaproteobacteria</taxon>
        <taxon>Pseudomonadales</taxon>
        <taxon>Pseudomonadaceae</taxon>
        <taxon>Pseudomonas</taxon>
    </lineage>
</organism>
<evidence type="ECO:0000256" key="6">
    <source>
        <dbReference type="ARBA" id="ARBA00022882"/>
    </source>
</evidence>
<keyword evidence="5" id="KW-0631">Potassium channel</keyword>
<dbReference type="RefSeq" id="WP_090499177.1">
    <property type="nucleotide sequence ID" value="NZ_FOWX01000007.1"/>
</dbReference>
<feature type="transmembrane region" description="Helical" evidence="12">
    <location>
        <begin position="53"/>
        <end position="74"/>
    </location>
</feature>
<dbReference type="PANTHER" id="PTHR11537">
    <property type="entry name" value="VOLTAGE-GATED POTASSIUM CHANNEL"/>
    <property type="match status" value="1"/>
</dbReference>
<keyword evidence="15" id="KW-1185">Reference proteome</keyword>
<dbReference type="OrthoDB" id="9799090at2"/>
<keyword evidence="7" id="KW-0630">Potassium</keyword>
<evidence type="ECO:0000259" key="13">
    <source>
        <dbReference type="Pfam" id="PF00520"/>
    </source>
</evidence>
<evidence type="ECO:0000256" key="12">
    <source>
        <dbReference type="SAM" id="Phobius"/>
    </source>
</evidence>
<keyword evidence="8 12" id="KW-1133">Transmembrane helix</keyword>
<keyword evidence="4 12" id="KW-0812">Transmembrane</keyword>
<comment type="subcellular location">
    <subcellularLocation>
        <location evidence="1">Membrane</location>
        <topology evidence="1">Multi-pass membrane protein</topology>
    </subcellularLocation>
</comment>
<evidence type="ECO:0000256" key="2">
    <source>
        <dbReference type="ARBA" id="ARBA00022448"/>
    </source>
</evidence>
<evidence type="ECO:0000256" key="1">
    <source>
        <dbReference type="ARBA" id="ARBA00004141"/>
    </source>
</evidence>
<keyword evidence="2" id="KW-0813">Transport</keyword>
<dbReference type="SUPFAM" id="SSF81324">
    <property type="entry name" value="Voltage-gated potassium channels"/>
    <property type="match status" value="1"/>
</dbReference>
<dbReference type="EMBL" id="FOWX01000007">
    <property type="protein sequence ID" value="SFP24110.1"/>
    <property type="molecule type" value="Genomic_DNA"/>
</dbReference>
<evidence type="ECO:0000313" key="14">
    <source>
        <dbReference type="EMBL" id="SFP24110.1"/>
    </source>
</evidence>
<protein>
    <submittedName>
        <fullName evidence="14">Voltage-gated potassium channel</fullName>
    </submittedName>
</protein>
<feature type="transmembrane region" description="Helical" evidence="12">
    <location>
        <begin position="86"/>
        <end position="106"/>
    </location>
</feature>
<sequence length="281" mass="31548">MENSRSWRQRLYIIIFQTDTPAGQRFDRWLLLTILASLVVVMLDSLSDVHDRYGQLLLNLEWAFTALFAIEYVVRLYCSPKPLRYAFSFYGLVDLLAVLPAILALLFADAQYLLIIRVIRMLRVFRVLKLSPYLRQANFLLTALRGSRQKIIVFFASIAILVTVFGTLMYVIEGPAHGFTSIPKGIYWAVVTLTTVGFGDIVPRTPLGQALSTLIMITGYSIIAVPTGIFTAELASAMRVGDQLRHDCPSCAKDLHEHGAAFCNRCGNPLFPRQVDQARGE</sequence>
<feature type="transmembrane region" description="Helical" evidence="12">
    <location>
        <begin position="214"/>
        <end position="232"/>
    </location>
</feature>
<evidence type="ECO:0000256" key="3">
    <source>
        <dbReference type="ARBA" id="ARBA00022538"/>
    </source>
</evidence>
<proteinExistence type="predicted"/>
<name>A0A1I5NR37_9PSED</name>
<evidence type="ECO:0000256" key="8">
    <source>
        <dbReference type="ARBA" id="ARBA00022989"/>
    </source>
</evidence>
<keyword evidence="3" id="KW-0633">Potassium transport</keyword>
<accession>A0A1I5NR37</accession>
<evidence type="ECO:0000313" key="15">
    <source>
        <dbReference type="Proteomes" id="UP000198784"/>
    </source>
</evidence>
<reference evidence="15" key="1">
    <citation type="submission" date="2016-10" db="EMBL/GenBank/DDBJ databases">
        <authorList>
            <person name="Varghese N."/>
            <person name="Submissions S."/>
        </authorList>
    </citation>
    <scope>NUCLEOTIDE SEQUENCE [LARGE SCALE GENOMIC DNA]</scope>
    <source>
        <strain evidence="15">DSM 17834</strain>
    </source>
</reference>
<evidence type="ECO:0000256" key="4">
    <source>
        <dbReference type="ARBA" id="ARBA00022692"/>
    </source>
</evidence>
<evidence type="ECO:0000256" key="10">
    <source>
        <dbReference type="ARBA" id="ARBA00023136"/>
    </source>
</evidence>
<feature type="transmembrane region" description="Helical" evidence="12">
    <location>
        <begin position="29"/>
        <end position="47"/>
    </location>
</feature>